<dbReference type="EMBL" id="CP000527">
    <property type="protein sequence ID" value="ABM29684.1"/>
    <property type="molecule type" value="Genomic_DNA"/>
</dbReference>
<dbReference type="Gene3D" id="3.40.190.290">
    <property type="match status" value="1"/>
</dbReference>
<dbReference type="GO" id="GO:0003700">
    <property type="term" value="F:DNA-binding transcription factor activity"/>
    <property type="evidence" value="ECO:0007669"/>
    <property type="project" value="InterPro"/>
</dbReference>
<dbReference type="Pfam" id="PF03466">
    <property type="entry name" value="LysR_substrate"/>
    <property type="match status" value="1"/>
</dbReference>
<dbReference type="PRINTS" id="PR00039">
    <property type="entry name" value="HTHLYSR"/>
</dbReference>
<evidence type="ECO:0000259" key="5">
    <source>
        <dbReference type="PROSITE" id="PS50931"/>
    </source>
</evidence>
<evidence type="ECO:0000313" key="7">
    <source>
        <dbReference type="Proteomes" id="UP000009173"/>
    </source>
</evidence>
<gene>
    <name evidence="6" type="ordered locus">Dvul_2672</name>
</gene>
<dbReference type="InterPro" id="IPR036388">
    <property type="entry name" value="WH-like_DNA-bd_sf"/>
</dbReference>
<dbReference type="Pfam" id="PF00126">
    <property type="entry name" value="HTH_1"/>
    <property type="match status" value="1"/>
</dbReference>
<accession>A0A0H3ABG8</accession>
<dbReference type="RefSeq" id="WP_010937616.1">
    <property type="nucleotide sequence ID" value="NC_008751.1"/>
</dbReference>
<dbReference type="PANTHER" id="PTHR30126">
    <property type="entry name" value="HTH-TYPE TRANSCRIPTIONAL REGULATOR"/>
    <property type="match status" value="1"/>
</dbReference>
<dbReference type="InterPro" id="IPR036390">
    <property type="entry name" value="WH_DNA-bd_sf"/>
</dbReference>
<keyword evidence="4" id="KW-0804">Transcription</keyword>
<dbReference type="CDD" id="cd05466">
    <property type="entry name" value="PBP2_LTTR_substrate"/>
    <property type="match status" value="1"/>
</dbReference>
<dbReference type="PROSITE" id="PS50931">
    <property type="entry name" value="HTH_LYSR"/>
    <property type="match status" value="1"/>
</dbReference>
<dbReference type="Gene3D" id="1.10.10.10">
    <property type="entry name" value="Winged helix-like DNA-binding domain superfamily/Winged helix DNA-binding domain"/>
    <property type="match status" value="1"/>
</dbReference>
<proteinExistence type="inferred from homology"/>
<comment type="similarity">
    <text evidence="1">Belongs to the LysR transcriptional regulatory family.</text>
</comment>
<dbReference type="SUPFAM" id="SSF46785">
    <property type="entry name" value="Winged helix' DNA-binding domain"/>
    <property type="match status" value="1"/>
</dbReference>
<dbReference type="PANTHER" id="PTHR30126:SF91">
    <property type="entry name" value="LYSR FAMILY TRANSCRIPTIONAL REGULATOR"/>
    <property type="match status" value="1"/>
</dbReference>
<evidence type="ECO:0000256" key="1">
    <source>
        <dbReference type="ARBA" id="ARBA00009437"/>
    </source>
</evidence>
<dbReference type="GO" id="GO:0000976">
    <property type="term" value="F:transcription cis-regulatory region binding"/>
    <property type="evidence" value="ECO:0007669"/>
    <property type="project" value="TreeGrafter"/>
</dbReference>
<evidence type="ECO:0000256" key="3">
    <source>
        <dbReference type="ARBA" id="ARBA00023125"/>
    </source>
</evidence>
<name>A0A0H3ABG8_NITV4</name>
<dbReference type="KEGG" id="dvl:Dvul_2672"/>
<dbReference type="HOGENOM" id="CLU_039613_35_0_7"/>
<keyword evidence="2" id="KW-0805">Transcription regulation</keyword>
<evidence type="ECO:0000313" key="6">
    <source>
        <dbReference type="EMBL" id="ABM29684.1"/>
    </source>
</evidence>
<dbReference type="SMR" id="A0A0H3ABG8"/>
<dbReference type="FunFam" id="1.10.10.10:FF:000001">
    <property type="entry name" value="LysR family transcriptional regulator"/>
    <property type="match status" value="1"/>
</dbReference>
<keyword evidence="3" id="KW-0238">DNA-binding</keyword>
<protein>
    <submittedName>
        <fullName evidence="6">Transcriptional regulator, LysR family</fullName>
    </submittedName>
</protein>
<sequence>MQYSWEQVEAFVRAARLGSFSAAARELGKAQSAVSTAIANLEADLGVNLFDRAGHLPVLTPEGEALLGDAERLLARGERFGSRAATLATGVEPRLVLAVDELAWGPALVDRLTGFAERWPDVEMEFLFGIVGDIALMVAEGRAHMGIMVPLADPRGRRVYAEEAWRDAESRLAGLDYFPAGAVPALPVVAAGHPLAGRRAVSPDELEALRQLDITSRGGERPDALSGQVWRVDSYWALRDLVRAGLGWAYLPESLAASDLDAGRLVRLDLAPAGEVWRWPLYLVRDARRAPGPAARWLLEALAKAV</sequence>
<dbReference type="InterPro" id="IPR005119">
    <property type="entry name" value="LysR_subst-bd"/>
</dbReference>
<dbReference type="SUPFAM" id="SSF53850">
    <property type="entry name" value="Periplasmic binding protein-like II"/>
    <property type="match status" value="1"/>
</dbReference>
<dbReference type="AlphaFoldDB" id="A0A0H3ABG8"/>
<dbReference type="InterPro" id="IPR000847">
    <property type="entry name" value="LysR_HTH_N"/>
</dbReference>
<feature type="domain" description="HTH lysR-type" evidence="5">
    <location>
        <begin position="1"/>
        <end position="60"/>
    </location>
</feature>
<evidence type="ECO:0000256" key="4">
    <source>
        <dbReference type="ARBA" id="ARBA00023163"/>
    </source>
</evidence>
<evidence type="ECO:0000256" key="2">
    <source>
        <dbReference type="ARBA" id="ARBA00023015"/>
    </source>
</evidence>
<organism evidence="6 7">
    <name type="scientific">Nitratidesulfovibrio vulgaris (strain DP4)</name>
    <name type="common">Desulfovibrio vulgaris</name>
    <dbReference type="NCBI Taxonomy" id="391774"/>
    <lineage>
        <taxon>Bacteria</taxon>
        <taxon>Pseudomonadati</taxon>
        <taxon>Thermodesulfobacteriota</taxon>
        <taxon>Desulfovibrionia</taxon>
        <taxon>Desulfovibrionales</taxon>
        <taxon>Desulfovibrionaceae</taxon>
        <taxon>Nitratidesulfovibrio</taxon>
    </lineage>
</organism>
<reference evidence="7" key="1">
    <citation type="journal article" date="2009" name="Environ. Microbiol.">
        <title>Contribution of mobile genetic elements to Desulfovibrio vulgaris genome plasticity.</title>
        <authorList>
            <person name="Walker C.B."/>
            <person name="Stolyar S."/>
            <person name="Chivian D."/>
            <person name="Pinel N."/>
            <person name="Gabster J.A."/>
            <person name="Dehal P.S."/>
            <person name="He Z."/>
            <person name="Yang Z.K."/>
            <person name="Yen H.C."/>
            <person name="Zhou J."/>
            <person name="Wall J.D."/>
            <person name="Hazen T.C."/>
            <person name="Arkin A.P."/>
            <person name="Stahl D.A."/>
        </authorList>
    </citation>
    <scope>NUCLEOTIDE SEQUENCE [LARGE SCALE GENOMIC DNA]</scope>
    <source>
        <strain evidence="7">DP4</strain>
    </source>
</reference>
<dbReference type="Proteomes" id="UP000009173">
    <property type="component" value="Chromosome"/>
</dbReference>